<protein>
    <submittedName>
        <fullName evidence="1">Uncharacterized protein</fullName>
    </submittedName>
</protein>
<reference evidence="1" key="1">
    <citation type="submission" date="2011-11" db="EMBL/GenBank/DDBJ databases">
        <title>The Genome Sequence of Fusarium oxysporum PHW808.</title>
        <authorList>
            <consortium name="The Broad Institute Genome Sequencing Platform"/>
            <person name="Ma L.-J."/>
            <person name="Gale L.R."/>
            <person name="Schwartz D.C."/>
            <person name="Zhou S."/>
            <person name="Corby-Kistler H."/>
            <person name="Young S.K."/>
            <person name="Zeng Q."/>
            <person name="Gargeya S."/>
            <person name="Fitzgerald M."/>
            <person name="Haas B."/>
            <person name="Abouelleil A."/>
            <person name="Alvarado L."/>
            <person name="Arachchi H.M."/>
            <person name="Berlin A."/>
            <person name="Brown A."/>
            <person name="Chapman S.B."/>
            <person name="Chen Z."/>
            <person name="Dunbar C."/>
            <person name="Freedman E."/>
            <person name="Gearin G."/>
            <person name="Goldberg J."/>
            <person name="Griggs A."/>
            <person name="Gujja S."/>
            <person name="Heiman D."/>
            <person name="Howarth C."/>
            <person name="Larson L."/>
            <person name="Lui A."/>
            <person name="MacDonald P.J.P."/>
            <person name="Montmayeur A."/>
            <person name="Murphy C."/>
            <person name="Neiman D."/>
            <person name="Pearson M."/>
            <person name="Priest M."/>
            <person name="Roberts A."/>
            <person name="Saif S."/>
            <person name="Shea T."/>
            <person name="Shenoy N."/>
            <person name="Sisk P."/>
            <person name="Stolte C."/>
            <person name="Sykes S."/>
            <person name="Wortman J."/>
            <person name="Nusbaum C."/>
            <person name="Birren B."/>
        </authorList>
    </citation>
    <scope>NUCLEOTIDE SEQUENCE [LARGE SCALE GENOMIC DNA]</scope>
    <source>
        <strain evidence="1">54008</strain>
    </source>
</reference>
<dbReference type="AlphaFoldDB" id="X0I3Y7"/>
<reference evidence="1" key="2">
    <citation type="submission" date="2014-03" db="EMBL/GenBank/DDBJ databases">
        <title>The Genome Annotation of Fusarium oxysporum PHW808.</title>
        <authorList>
            <consortium name="The Broad Institute Genomics Platform"/>
            <person name="Ma L.-J."/>
            <person name="Corby-Kistler H."/>
            <person name="Broz K."/>
            <person name="Gale L.R."/>
            <person name="Jonkers W."/>
            <person name="O'Donnell K."/>
            <person name="Ploetz R."/>
            <person name="Steinberg C."/>
            <person name="Schwartz D.C."/>
            <person name="VanEtten H."/>
            <person name="Zhou S."/>
            <person name="Young S.K."/>
            <person name="Zeng Q."/>
            <person name="Gargeya S."/>
            <person name="Fitzgerald M."/>
            <person name="Abouelleil A."/>
            <person name="Alvarado L."/>
            <person name="Chapman S.B."/>
            <person name="Gainer-Dewar J."/>
            <person name="Goldberg J."/>
            <person name="Griggs A."/>
            <person name="Gujja S."/>
            <person name="Hansen M."/>
            <person name="Howarth C."/>
            <person name="Imamovic A."/>
            <person name="Ireland A."/>
            <person name="Larimer J."/>
            <person name="McCowan C."/>
            <person name="Murphy C."/>
            <person name="Pearson M."/>
            <person name="Poon T.W."/>
            <person name="Priest M."/>
            <person name="Roberts A."/>
            <person name="Saif S."/>
            <person name="Shea T."/>
            <person name="Sykes S."/>
            <person name="Wortman J."/>
            <person name="Nusbaum C."/>
            <person name="Birren B."/>
        </authorList>
    </citation>
    <scope>NUCLEOTIDE SEQUENCE</scope>
    <source>
        <strain evidence="1">54008</strain>
    </source>
</reference>
<name>X0I3Y7_FUSOX</name>
<accession>X0I3Y7</accession>
<organism evidence="1">
    <name type="scientific">Fusarium oxysporum f. sp. conglutinans race 2 54008</name>
    <dbReference type="NCBI Taxonomy" id="1089457"/>
    <lineage>
        <taxon>Eukaryota</taxon>
        <taxon>Fungi</taxon>
        <taxon>Dikarya</taxon>
        <taxon>Ascomycota</taxon>
        <taxon>Pezizomycotina</taxon>
        <taxon>Sordariomycetes</taxon>
        <taxon>Hypocreomycetidae</taxon>
        <taxon>Hypocreales</taxon>
        <taxon>Nectriaceae</taxon>
        <taxon>Fusarium</taxon>
        <taxon>Fusarium oxysporum species complex</taxon>
    </lineage>
</organism>
<sequence>MRKNSDFLDVACVQQWLLVSGSKTIFEVVPTI</sequence>
<proteinExistence type="predicted"/>
<dbReference type="EMBL" id="KK033316">
    <property type="protein sequence ID" value="EXL68004.1"/>
    <property type="molecule type" value="Genomic_DNA"/>
</dbReference>
<dbReference type="HOGENOM" id="CLU_3392412_0_0_1"/>
<dbReference type="Proteomes" id="UP000030676">
    <property type="component" value="Unassembled WGS sequence"/>
</dbReference>
<gene>
    <name evidence="1" type="ORF">FOPG_15910</name>
</gene>
<evidence type="ECO:0000313" key="1">
    <source>
        <dbReference type="EMBL" id="EXL68004.1"/>
    </source>
</evidence>